<organism evidence="2">
    <name type="scientific">Salvia splendens</name>
    <name type="common">Scarlet sage</name>
    <dbReference type="NCBI Taxonomy" id="180675"/>
    <lineage>
        <taxon>Eukaryota</taxon>
        <taxon>Viridiplantae</taxon>
        <taxon>Streptophyta</taxon>
        <taxon>Embryophyta</taxon>
        <taxon>Tracheophyta</taxon>
        <taxon>Spermatophyta</taxon>
        <taxon>Magnoliopsida</taxon>
        <taxon>eudicotyledons</taxon>
        <taxon>Gunneridae</taxon>
        <taxon>Pentapetalae</taxon>
        <taxon>asterids</taxon>
        <taxon>lamiids</taxon>
        <taxon>Lamiales</taxon>
        <taxon>Lamiaceae</taxon>
        <taxon>Nepetoideae</taxon>
        <taxon>Mentheae</taxon>
        <taxon>Salviinae</taxon>
        <taxon>Salvia</taxon>
        <taxon>Salvia subgen. Calosphace</taxon>
        <taxon>core Calosphace</taxon>
    </lineage>
</organism>
<sequence length="84" mass="9089">MNRFITIWAVIVVALVISPHAMQARNLLAMEKIPESSSSSLAPTVTSKALAEELFGRYPTRSQLVGGVDRRSLTVSNPSPDIGH</sequence>
<name>A0A8X8Z936_SALSN</name>
<feature type="chain" id="PRO_5036504172" evidence="1">
    <location>
        <begin position="25"/>
        <end position="84"/>
    </location>
</feature>
<dbReference type="EMBL" id="PNBA02000016">
    <property type="protein sequence ID" value="KAG6395579.1"/>
    <property type="molecule type" value="Genomic_DNA"/>
</dbReference>
<evidence type="ECO:0000313" key="2">
    <source>
        <dbReference type="EMBL" id="KAG6395579.1"/>
    </source>
</evidence>
<reference evidence="2" key="2">
    <citation type="submission" date="2020-08" db="EMBL/GenBank/DDBJ databases">
        <title>Plant Genome Project.</title>
        <authorList>
            <person name="Zhang R.-G."/>
        </authorList>
    </citation>
    <scope>NUCLEOTIDE SEQUENCE</scope>
    <source>
        <strain evidence="2">Huo1</strain>
        <tissue evidence="2">Leaf</tissue>
    </source>
</reference>
<evidence type="ECO:0000256" key="1">
    <source>
        <dbReference type="SAM" id="SignalP"/>
    </source>
</evidence>
<keyword evidence="3" id="KW-1185">Reference proteome</keyword>
<evidence type="ECO:0000313" key="3">
    <source>
        <dbReference type="Proteomes" id="UP000298416"/>
    </source>
</evidence>
<dbReference type="AlphaFoldDB" id="A0A8X8Z936"/>
<gene>
    <name evidence="2" type="ORF">SASPL_141702</name>
</gene>
<proteinExistence type="predicted"/>
<protein>
    <submittedName>
        <fullName evidence="2">Uncharacterized protein</fullName>
    </submittedName>
</protein>
<feature type="signal peptide" evidence="1">
    <location>
        <begin position="1"/>
        <end position="24"/>
    </location>
</feature>
<keyword evidence="1" id="KW-0732">Signal</keyword>
<dbReference type="Proteomes" id="UP000298416">
    <property type="component" value="Unassembled WGS sequence"/>
</dbReference>
<comment type="caution">
    <text evidence="2">The sequence shown here is derived from an EMBL/GenBank/DDBJ whole genome shotgun (WGS) entry which is preliminary data.</text>
</comment>
<reference evidence="2" key="1">
    <citation type="submission" date="2018-01" db="EMBL/GenBank/DDBJ databases">
        <authorList>
            <person name="Mao J.F."/>
        </authorList>
    </citation>
    <scope>NUCLEOTIDE SEQUENCE</scope>
    <source>
        <strain evidence="2">Huo1</strain>
        <tissue evidence="2">Leaf</tissue>
    </source>
</reference>
<accession>A0A8X8Z936</accession>